<evidence type="ECO:0000256" key="3">
    <source>
        <dbReference type="ARBA" id="ARBA00030757"/>
    </source>
</evidence>
<organism evidence="4 5">
    <name type="scientific">Candidatus Pseudothioglobus singularis PS1</name>
    <dbReference type="NCBI Taxonomy" id="1125411"/>
    <lineage>
        <taxon>Bacteria</taxon>
        <taxon>Pseudomonadati</taxon>
        <taxon>Pseudomonadota</taxon>
        <taxon>Gammaproteobacteria</taxon>
        <taxon>Candidatus Pseudothioglobaceae</taxon>
        <taxon>Candidatus Pseudothioglobus</taxon>
    </lineage>
</organism>
<keyword evidence="4" id="KW-0489">Methyltransferase</keyword>
<dbReference type="OrthoDB" id="9810066at2"/>
<sequence>MDIKEARKNVIEQQIRPWGGLNVRANQALSDTPRENFVPEEYQKLVFADIEIPLNESDKMFSPKIEGRILDSLNLQGNEDILEVGTGSGYLTSVLAKLSNSVTSIEIEHDLHVKAKENIDKLKIINTNLINDTFNSSNFKEGQFDSIIIGSALPNIEDDLKKLLKVGGKLFVVLGSKNQMHANLISRETELIWNSKSLFETHLEFMKGHEPPKKFSF</sequence>
<dbReference type="KEGG" id="tsn:W908_07505"/>
<dbReference type="STRING" id="1125411.W908_07505"/>
<dbReference type="Proteomes" id="UP000068905">
    <property type="component" value="Chromosome"/>
</dbReference>
<dbReference type="AlphaFoldDB" id="A0A0M4M3P2"/>
<dbReference type="PATRIC" id="fig|1125411.7.peg.1481"/>
<protein>
    <recommendedName>
        <fullName evidence="2">Protein-L-isoaspartate O-methyltransferase</fullName>
    </recommendedName>
    <alternativeName>
        <fullName evidence="3">Protein L-isoaspartyl methyltransferase</fullName>
    </alternativeName>
</protein>
<dbReference type="CDD" id="cd02440">
    <property type="entry name" value="AdoMet_MTases"/>
    <property type="match status" value="1"/>
</dbReference>
<evidence type="ECO:0000256" key="2">
    <source>
        <dbReference type="ARBA" id="ARBA00013346"/>
    </source>
</evidence>
<comment type="similarity">
    <text evidence="1">Belongs to the methyltransferase superfamily. L-isoaspartyl/D-aspartyl protein methyltransferase family.</text>
</comment>
<keyword evidence="5" id="KW-1185">Reference proteome</keyword>
<evidence type="ECO:0000256" key="1">
    <source>
        <dbReference type="ARBA" id="ARBA00005369"/>
    </source>
</evidence>
<keyword evidence="4" id="KW-0808">Transferase</keyword>
<dbReference type="PANTHER" id="PTHR11579:SF18">
    <property type="entry name" value="PROTEIN-L-ISOASPARTATE O-METHYLTRANSFERASE"/>
    <property type="match status" value="1"/>
</dbReference>
<evidence type="ECO:0000313" key="4">
    <source>
        <dbReference type="EMBL" id="ALE02379.1"/>
    </source>
</evidence>
<dbReference type="PANTHER" id="PTHR11579">
    <property type="entry name" value="PROTEIN-L-ISOASPARTATE O-METHYLTRANSFERASE"/>
    <property type="match status" value="1"/>
</dbReference>
<evidence type="ECO:0000313" key="5">
    <source>
        <dbReference type="Proteomes" id="UP000068905"/>
    </source>
</evidence>
<dbReference type="SUPFAM" id="SSF53335">
    <property type="entry name" value="S-adenosyl-L-methionine-dependent methyltransferases"/>
    <property type="match status" value="1"/>
</dbReference>
<dbReference type="GO" id="GO:0005737">
    <property type="term" value="C:cytoplasm"/>
    <property type="evidence" value="ECO:0007669"/>
    <property type="project" value="TreeGrafter"/>
</dbReference>
<reference evidence="4 5" key="1">
    <citation type="journal article" date="2015" name="Genome Announc.">
        <title>Genome Sequence of 'Candidatus Thioglobus singularis' Strain PS1, a Mixotroph from the SUP05 Clade of Marine Gammaproteobacteria.</title>
        <authorList>
            <person name="Marshall K.T."/>
            <person name="Morris R.M."/>
        </authorList>
    </citation>
    <scope>NUCLEOTIDE SEQUENCE [LARGE SCALE GENOMIC DNA]</scope>
    <source>
        <strain evidence="4 5">PS1</strain>
    </source>
</reference>
<accession>A0A0M4M3P2</accession>
<dbReference type="InterPro" id="IPR000682">
    <property type="entry name" value="PCMT"/>
</dbReference>
<proteinExistence type="inferred from homology"/>
<name>A0A0M4M3P2_9GAMM</name>
<dbReference type="GO" id="GO:0032259">
    <property type="term" value="P:methylation"/>
    <property type="evidence" value="ECO:0007669"/>
    <property type="project" value="UniProtKB-KW"/>
</dbReference>
<dbReference type="Gene3D" id="3.40.50.150">
    <property type="entry name" value="Vaccinia Virus protein VP39"/>
    <property type="match status" value="1"/>
</dbReference>
<dbReference type="GO" id="GO:0004719">
    <property type="term" value="F:protein-L-isoaspartate (D-aspartate) O-methyltransferase activity"/>
    <property type="evidence" value="ECO:0007669"/>
    <property type="project" value="InterPro"/>
</dbReference>
<dbReference type="Pfam" id="PF01135">
    <property type="entry name" value="PCMT"/>
    <property type="match status" value="1"/>
</dbReference>
<dbReference type="EMBL" id="CP006911">
    <property type="protein sequence ID" value="ALE02379.1"/>
    <property type="molecule type" value="Genomic_DNA"/>
</dbReference>
<dbReference type="InterPro" id="IPR029063">
    <property type="entry name" value="SAM-dependent_MTases_sf"/>
</dbReference>
<gene>
    <name evidence="4" type="ORF">W908_07505</name>
</gene>
<dbReference type="RefSeq" id="WP_053820584.1">
    <property type="nucleotide sequence ID" value="NZ_CP006911.1"/>
</dbReference>